<feature type="region of interest" description="Disordered" evidence="2">
    <location>
        <begin position="237"/>
        <end position="278"/>
    </location>
</feature>
<dbReference type="KEGG" id="kaf:KAFR_0A07710"/>
<dbReference type="GO" id="GO:0061629">
    <property type="term" value="F:RNA polymerase II-specific DNA-binding transcription factor binding"/>
    <property type="evidence" value="ECO:0007669"/>
    <property type="project" value="EnsemblFungi"/>
</dbReference>
<gene>
    <name evidence="3" type="primary">KAFR0A07710</name>
    <name evidence="3" type="ORF">KAFR_0A07710</name>
</gene>
<evidence type="ECO:0000256" key="2">
    <source>
        <dbReference type="SAM" id="MobiDB-lite"/>
    </source>
</evidence>
<dbReference type="OrthoDB" id="4070640at2759"/>
<dbReference type="eggNOG" id="ENOG502QU4I">
    <property type="taxonomic scope" value="Eukaryota"/>
</dbReference>
<sequence length="487" mass="54148">MNDLDFNLLTGKDNNTSNDPISNTPSVKALGLVHYQAKLDTFIIRAFNLLSNNAIIDTNKLQSVTSSPITTNTTPNSVTYNDNESNNDNIPKPNESLTPNNNLDTNQVVNSPPISSKQQYMNIFNKISKIFSATLSSGVIDEKSTSPKSPIELYQRFQQILKEIELSYEASPYSNYFIAVSASNDPTKINSGLWRIKSDAELQDDQLWKFVSMCIFAVYDPQTGQLNNSALRNKKLNSLNNSPKESSISSNATSSIDTNANNVSTTNGIKKPKKRYVRRRNNTVSVARKKDVGANAGNNDNFVSTTSDNNAMSNAVGNNINMESQFTQLLQKRLQNVSQDIASRSLSGYYTQPTSPGFTSNGDPFNFNDLSNGTTSQQGMNNGAASNNRKRRSLGSIDVNTLDNDAMDEILQLSNPMDGAKALQNAGTEQIIDQLKQSYSSLLSEKDKRINQLERELELQRREMQWLRKLLIEDMGCVRSLLQDIRK</sequence>
<evidence type="ECO:0000256" key="1">
    <source>
        <dbReference type="SAM" id="Coils"/>
    </source>
</evidence>
<feature type="compositionally biased region" description="Low complexity" evidence="2">
    <location>
        <begin position="65"/>
        <end position="79"/>
    </location>
</feature>
<dbReference type="FunCoup" id="H2APA5">
    <property type="interactions" value="1013"/>
</dbReference>
<keyword evidence="1" id="KW-0175">Coiled coil</keyword>
<accession>H2APA5</accession>
<feature type="region of interest" description="Disordered" evidence="2">
    <location>
        <begin position="367"/>
        <end position="396"/>
    </location>
</feature>
<dbReference type="InParanoid" id="H2APA5"/>
<dbReference type="GO" id="GO:0000122">
    <property type="term" value="P:negative regulation of transcription by RNA polymerase II"/>
    <property type="evidence" value="ECO:0007669"/>
    <property type="project" value="EnsemblFungi"/>
</dbReference>
<dbReference type="GO" id="GO:0060963">
    <property type="term" value="P:positive regulation of ribosomal protein gene transcription by RNA polymerase II"/>
    <property type="evidence" value="ECO:0007669"/>
    <property type="project" value="EnsemblFungi"/>
</dbReference>
<dbReference type="GO" id="GO:0006110">
    <property type="term" value="P:regulation of glycolytic process"/>
    <property type="evidence" value="ECO:0007669"/>
    <property type="project" value="EnsemblFungi"/>
</dbReference>
<keyword evidence="4" id="KW-1185">Reference proteome</keyword>
<feature type="compositionally biased region" description="Polar residues" evidence="2">
    <location>
        <begin position="80"/>
        <end position="111"/>
    </location>
</feature>
<dbReference type="RefSeq" id="XP_003955340.1">
    <property type="nucleotide sequence ID" value="XM_003955291.1"/>
</dbReference>
<dbReference type="AlphaFoldDB" id="H2APA5"/>
<dbReference type="EMBL" id="HE650821">
    <property type="protein sequence ID" value="CCF56205.1"/>
    <property type="molecule type" value="Genomic_DNA"/>
</dbReference>
<dbReference type="HOGENOM" id="CLU_023702_0_0_1"/>
<proteinExistence type="predicted"/>
<dbReference type="GeneID" id="13886003"/>
<dbReference type="GO" id="GO:0005635">
    <property type="term" value="C:nuclear envelope"/>
    <property type="evidence" value="ECO:0007669"/>
    <property type="project" value="EnsemblFungi"/>
</dbReference>
<dbReference type="Proteomes" id="UP000005220">
    <property type="component" value="Chromosome 1"/>
</dbReference>
<feature type="compositionally biased region" description="Low complexity" evidence="2">
    <location>
        <begin position="237"/>
        <end position="262"/>
    </location>
</feature>
<feature type="region of interest" description="Disordered" evidence="2">
    <location>
        <begin position="1"/>
        <end position="24"/>
    </location>
</feature>
<evidence type="ECO:0000313" key="3">
    <source>
        <dbReference type="EMBL" id="CCF56205.1"/>
    </source>
</evidence>
<protein>
    <submittedName>
        <fullName evidence="3">Uncharacterized protein</fullName>
    </submittedName>
</protein>
<reference evidence="3 4" key="1">
    <citation type="journal article" date="2011" name="Proc. Natl. Acad. Sci. U.S.A.">
        <title>Evolutionary erosion of yeast sex chromosomes by mating-type switching accidents.</title>
        <authorList>
            <person name="Gordon J.L."/>
            <person name="Armisen D."/>
            <person name="Proux-Wera E."/>
            <person name="Oheigeartaigh S.S."/>
            <person name="Byrne K.P."/>
            <person name="Wolfe K.H."/>
        </authorList>
    </citation>
    <scope>NUCLEOTIDE SEQUENCE [LARGE SCALE GENOMIC DNA]</scope>
    <source>
        <strain evidence="4">ATCC 22294 / BCRC 22015 / CBS 2517 / CECT 1963 / NBRC 1671 / NRRL Y-8276</strain>
    </source>
</reference>
<feature type="compositionally biased region" description="Polar residues" evidence="2">
    <location>
        <begin position="12"/>
        <end position="24"/>
    </location>
</feature>
<evidence type="ECO:0000313" key="4">
    <source>
        <dbReference type="Proteomes" id="UP000005220"/>
    </source>
</evidence>
<feature type="compositionally biased region" description="Polar residues" evidence="2">
    <location>
        <begin position="367"/>
        <end position="387"/>
    </location>
</feature>
<name>H2APA5_KAZAF</name>
<feature type="region of interest" description="Disordered" evidence="2">
    <location>
        <begin position="65"/>
        <end position="111"/>
    </location>
</feature>
<dbReference type="GO" id="GO:0003712">
    <property type="term" value="F:transcription coregulator activity"/>
    <property type="evidence" value="ECO:0007669"/>
    <property type="project" value="EnsemblFungi"/>
</dbReference>
<dbReference type="GO" id="GO:0060196">
    <property type="term" value="P:positive regulation of antisense RNA transcription"/>
    <property type="evidence" value="ECO:0007669"/>
    <property type="project" value="EnsemblFungi"/>
</dbReference>
<feature type="coiled-coil region" evidence="1">
    <location>
        <begin position="436"/>
        <end position="470"/>
    </location>
</feature>
<organism evidence="3 4">
    <name type="scientific">Kazachstania africana (strain ATCC 22294 / BCRC 22015 / CBS 2517 / CECT 1963 / NBRC 1671 / NRRL Y-8276)</name>
    <name type="common">Yeast</name>
    <name type="synonym">Kluyveromyces africanus</name>
    <dbReference type="NCBI Taxonomy" id="1071382"/>
    <lineage>
        <taxon>Eukaryota</taxon>
        <taxon>Fungi</taxon>
        <taxon>Dikarya</taxon>
        <taxon>Ascomycota</taxon>
        <taxon>Saccharomycotina</taxon>
        <taxon>Saccharomycetes</taxon>
        <taxon>Saccharomycetales</taxon>
        <taxon>Saccharomycetaceae</taxon>
        <taxon>Kazachstania</taxon>
    </lineage>
</organism>